<dbReference type="Pfam" id="PF02518">
    <property type="entry name" value="HATPase_c"/>
    <property type="match status" value="1"/>
</dbReference>
<accession>A0A1S2VJH7</accession>
<evidence type="ECO:0000259" key="8">
    <source>
        <dbReference type="PROSITE" id="PS50109"/>
    </source>
</evidence>
<dbReference type="Gene3D" id="3.30.565.10">
    <property type="entry name" value="Histidine kinase-like ATPase, C-terminal domain"/>
    <property type="match status" value="1"/>
</dbReference>
<evidence type="ECO:0000313" key="9">
    <source>
        <dbReference type="EMBL" id="OIN58540.1"/>
    </source>
</evidence>
<dbReference type="EC" id="2.7.13.3" evidence="2"/>
<dbReference type="GO" id="GO:0000155">
    <property type="term" value="F:phosphorelay sensor kinase activity"/>
    <property type="evidence" value="ECO:0007669"/>
    <property type="project" value="InterPro"/>
</dbReference>
<dbReference type="SUPFAM" id="SSF47384">
    <property type="entry name" value="Homodimeric domain of signal transducing histidine kinase"/>
    <property type="match status" value="1"/>
</dbReference>
<proteinExistence type="predicted"/>
<dbReference type="InterPro" id="IPR003594">
    <property type="entry name" value="HATPase_dom"/>
</dbReference>
<keyword evidence="7" id="KW-0812">Transmembrane</keyword>
<dbReference type="OrthoDB" id="9124519at2"/>
<dbReference type="Proteomes" id="UP000181790">
    <property type="component" value="Unassembled WGS sequence"/>
</dbReference>
<keyword evidence="5 9" id="KW-0418">Kinase</keyword>
<name>A0A1S2VJH7_9BACT</name>
<dbReference type="InterPro" id="IPR005467">
    <property type="entry name" value="His_kinase_dom"/>
</dbReference>
<reference evidence="9 10" key="1">
    <citation type="submission" date="2016-10" db="EMBL/GenBank/DDBJ databases">
        <title>Arsenicibacter rosenii gen. nov., sp. nov., an efficient arsenic-methylating bacterium isolated from an arsenic-contaminated paddy soil.</title>
        <authorList>
            <person name="Huang K."/>
        </authorList>
    </citation>
    <scope>NUCLEOTIDE SEQUENCE [LARGE SCALE GENOMIC DNA]</scope>
    <source>
        <strain evidence="9 10">SM-1</strain>
    </source>
</reference>
<dbReference type="Pfam" id="PF05227">
    <property type="entry name" value="CHASE3"/>
    <property type="match status" value="1"/>
</dbReference>
<dbReference type="RefSeq" id="WP_071503649.1">
    <property type="nucleotide sequence ID" value="NZ_MORL01000006.1"/>
</dbReference>
<dbReference type="Pfam" id="PF00512">
    <property type="entry name" value="HisKA"/>
    <property type="match status" value="1"/>
</dbReference>
<evidence type="ECO:0000256" key="3">
    <source>
        <dbReference type="ARBA" id="ARBA00022553"/>
    </source>
</evidence>
<dbReference type="InterPro" id="IPR036890">
    <property type="entry name" value="HATPase_C_sf"/>
</dbReference>
<keyword evidence="10" id="KW-1185">Reference proteome</keyword>
<keyword evidence="7" id="KW-0472">Membrane</keyword>
<feature type="transmembrane region" description="Helical" evidence="7">
    <location>
        <begin position="16"/>
        <end position="38"/>
    </location>
</feature>
<dbReference type="PANTHER" id="PTHR43304:SF1">
    <property type="entry name" value="PAC DOMAIN-CONTAINING PROTEIN"/>
    <property type="match status" value="1"/>
</dbReference>
<dbReference type="InterPro" id="IPR004358">
    <property type="entry name" value="Sig_transdc_His_kin-like_C"/>
</dbReference>
<dbReference type="SMART" id="SM00387">
    <property type="entry name" value="HATPase_c"/>
    <property type="match status" value="1"/>
</dbReference>
<dbReference type="InterPro" id="IPR036097">
    <property type="entry name" value="HisK_dim/P_sf"/>
</dbReference>
<gene>
    <name evidence="9" type="ORF">BLX24_13270</name>
</gene>
<comment type="catalytic activity">
    <reaction evidence="1">
        <text>ATP + protein L-histidine = ADP + protein N-phospho-L-histidine.</text>
        <dbReference type="EC" id="2.7.13.3"/>
    </reaction>
</comment>
<dbReference type="InterPro" id="IPR052162">
    <property type="entry name" value="Sensor_kinase/Photoreceptor"/>
</dbReference>
<dbReference type="SMART" id="SM00388">
    <property type="entry name" value="HisKA"/>
    <property type="match status" value="1"/>
</dbReference>
<dbReference type="PRINTS" id="PR00344">
    <property type="entry name" value="BCTRLSENSOR"/>
</dbReference>
<dbReference type="AlphaFoldDB" id="A0A1S2VJH7"/>
<dbReference type="PANTHER" id="PTHR43304">
    <property type="entry name" value="PHYTOCHROME-LIKE PROTEIN CPH1"/>
    <property type="match status" value="1"/>
</dbReference>
<dbReference type="EMBL" id="MORL01000006">
    <property type="protein sequence ID" value="OIN58540.1"/>
    <property type="molecule type" value="Genomic_DNA"/>
</dbReference>
<dbReference type="Gene3D" id="1.10.287.130">
    <property type="match status" value="1"/>
</dbReference>
<dbReference type="InterPro" id="IPR007891">
    <property type="entry name" value="CHASE3"/>
</dbReference>
<dbReference type="SUPFAM" id="SSF55874">
    <property type="entry name" value="ATPase domain of HSP90 chaperone/DNA topoisomerase II/histidine kinase"/>
    <property type="match status" value="1"/>
</dbReference>
<keyword evidence="3" id="KW-0597">Phosphoprotein</keyword>
<comment type="caution">
    <text evidence="9">The sequence shown here is derived from an EMBL/GenBank/DDBJ whole genome shotgun (WGS) entry which is preliminary data.</text>
</comment>
<evidence type="ECO:0000256" key="7">
    <source>
        <dbReference type="SAM" id="Phobius"/>
    </source>
</evidence>
<evidence type="ECO:0000256" key="4">
    <source>
        <dbReference type="ARBA" id="ARBA00022679"/>
    </source>
</evidence>
<evidence type="ECO:0000256" key="5">
    <source>
        <dbReference type="ARBA" id="ARBA00022777"/>
    </source>
</evidence>
<dbReference type="PROSITE" id="PS50109">
    <property type="entry name" value="HIS_KIN"/>
    <property type="match status" value="1"/>
</dbReference>
<feature type="coiled-coil region" evidence="6">
    <location>
        <begin position="217"/>
        <end position="248"/>
    </location>
</feature>
<dbReference type="CDD" id="cd00082">
    <property type="entry name" value="HisKA"/>
    <property type="match status" value="1"/>
</dbReference>
<evidence type="ECO:0000256" key="1">
    <source>
        <dbReference type="ARBA" id="ARBA00000085"/>
    </source>
</evidence>
<feature type="transmembrane region" description="Helical" evidence="7">
    <location>
        <begin position="189"/>
        <end position="210"/>
    </location>
</feature>
<keyword evidence="7" id="KW-1133">Transmembrane helix</keyword>
<evidence type="ECO:0000256" key="6">
    <source>
        <dbReference type="SAM" id="Coils"/>
    </source>
</evidence>
<feature type="domain" description="Histidine kinase" evidence="8">
    <location>
        <begin position="251"/>
        <end position="477"/>
    </location>
</feature>
<keyword evidence="6" id="KW-0175">Coiled coil</keyword>
<dbReference type="InterPro" id="IPR003661">
    <property type="entry name" value="HisK_dim/P_dom"/>
</dbReference>
<keyword evidence="4" id="KW-0808">Transferase</keyword>
<sequence>MKALTRYLPDQARQRIAIGFITAMLLIAVGFGLSFYSYNRHSEDNSLSRRTDVVINDLNELLSSLKDVETGTRGFVLTQDSIYLEPRHAALPLLPKRLKHLNELIVDDPAQKQRLDSLEKLVKANIYRTDQLIGLSPTRGNWTQVKSYLLLGKMRMDDARRLVATMISAERALTQTHDQQASKSFNATIIIILLLSVLTFIVLIVSYNALEGELTHRQRVEDQLRGYEAELKAKIQQLETSNEELERFAFVASHDLQEPLRKIQSFGSILQQRSQQSADTETSEYMSKIMQSAERMSKMIKDLLHFSRLSAGLGNELKTIRLNDLVRRILADKELQIKGLNAKVDVGALPVIKGIPFQIEQLFNNLIANALKFIRPGVAPRIQIKAESIDGNLYPELVSGQPYTRIMISDNGIGFDEKYLTHIFQIFQRLHSKTTYEGTGIGLAICKRVIQTHKGHITAISQPGKGAAFIIILPEYQPLQAYDSPISNEVYSYPAS</sequence>
<dbReference type="CDD" id="cd19410">
    <property type="entry name" value="HK9-like_sensor"/>
    <property type="match status" value="1"/>
</dbReference>
<organism evidence="9 10">
    <name type="scientific">Arsenicibacter rosenii</name>
    <dbReference type="NCBI Taxonomy" id="1750698"/>
    <lineage>
        <taxon>Bacteria</taxon>
        <taxon>Pseudomonadati</taxon>
        <taxon>Bacteroidota</taxon>
        <taxon>Cytophagia</taxon>
        <taxon>Cytophagales</taxon>
        <taxon>Spirosomataceae</taxon>
        <taxon>Arsenicibacter</taxon>
    </lineage>
</organism>
<evidence type="ECO:0000256" key="2">
    <source>
        <dbReference type="ARBA" id="ARBA00012438"/>
    </source>
</evidence>
<evidence type="ECO:0000313" key="10">
    <source>
        <dbReference type="Proteomes" id="UP000181790"/>
    </source>
</evidence>
<protein>
    <recommendedName>
        <fullName evidence="2">histidine kinase</fullName>
        <ecNumber evidence="2">2.7.13.3</ecNumber>
    </recommendedName>
</protein>